<gene>
    <name evidence="1" type="ORF">Eint_111055</name>
</gene>
<reference evidence="1 2" key="2">
    <citation type="journal article" date="2012" name="Proc. Natl. Acad. Sci. U.S.A.">
        <title>Gain and loss of multiple functionally related, horizontally transferred genes in the reduced genomes of two microsporidian parasites.</title>
        <authorList>
            <person name="Pombert J.-F."/>
            <person name="Selman M."/>
            <person name="Burki F."/>
            <person name="Bardell F.T."/>
            <person name="Farinelli L."/>
            <person name="Solter L.F."/>
            <person name="Whitman D.W."/>
            <person name="Weiss L.M."/>
            <person name="Corradi N."/>
            <person name="Keeling P.J."/>
        </authorList>
    </citation>
    <scope>NUCLEOTIDE SEQUENCE [LARGE SCALE GENOMIC DNA]</scope>
    <source>
        <strain evidence="1 2">ATCC 50506</strain>
    </source>
</reference>
<evidence type="ECO:0000313" key="2">
    <source>
        <dbReference type="Proteomes" id="UP000002313"/>
    </source>
</evidence>
<dbReference type="AlphaFoldDB" id="W8PGW0"/>
<dbReference type="EMBL" id="CP001952">
    <property type="protein sequence ID" value="AHL30171.1"/>
    <property type="molecule type" value="Genomic_DNA"/>
</dbReference>
<dbReference type="Proteomes" id="UP000002313">
    <property type="component" value="Chromosome XI"/>
</dbReference>
<keyword evidence="2" id="KW-1185">Reference proteome</keyword>
<dbReference type="GeneID" id="20314112"/>
<name>W8PGW0_ENCIT</name>
<sequence>MGFDKTENNSWSFSVSADVRTMNQKADAFFRARQNSNPVVSTKKKILQFAKDSQVDMNKSLIEIEEFPRNAYADELERFPVLKD</sequence>
<evidence type="ECO:0000313" key="1">
    <source>
        <dbReference type="EMBL" id="AHL30171.1"/>
    </source>
</evidence>
<organism evidence="1 2">
    <name type="scientific">Encephalitozoon intestinalis (strain ATCC 50506)</name>
    <name type="common">Microsporidian parasite</name>
    <name type="synonym">Septata intestinalis</name>
    <dbReference type="NCBI Taxonomy" id="876142"/>
    <lineage>
        <taxon>Eukaryota</taxon>
        <taxon>Fungi</taxon>
        <taxon>Fungi incertae sedis</taxon>
        <taxon>Microsporidia</taxon>
        <taxon>Unikaryonidae</taxon>
        <taxon>Encephalitozoon</taxon>
    </lineage>
</organism>
<accession>W8PGW0</accession>
<reference evidence="1 2" key="1">
    <citation type="journal article" date="2010" name="Nat. Commun.">
        <title>The complete sequence of the smallest known nuclear genome from the microsporidian Encephalitozoon intestinalis.</title>
        <authorList>
            <person name="Corradi N."/>
            <person name="Pombert J.-F."/>
            <person name="Farinelli L."/>
            <person name="Didier E.S."/>
            <person name="Keeling P.J."/>
        </authorList>
    </citation>
    <scope>NUCLEOTIDE SEQUENCE [LARGE SCALE GENOMIC DNA]</scope>
    <source>
        <strain evidence="1 2">ATCC 50506</strain>
    </source>
</reference>
<dbReference type="KEGG" id="ein:Eint_111055"/>
<dbReference type="OrthoDB" id="2192922at2759"/>
<dbReference type="HOGENOM" id="CLU_2527449_0_0_1"/>
<proteinExistence type="predicted"/>
<dbReference type="VEuPathDB" id="MicrosporidiaDB:Eint_111055"/>
<protein>
    <submittedName>
        <fullName evidence="1">Uncharacterized protein</fullName>
    </submittedName>
</protein>
<dbReference type="RefSeq" id="XP_009161916.1">
    <property type="nucleotide sequence ID" value="XM_009163652.1"/>
</dbReference>